<dbReference type="Gene3D" id="1.25.40.390">
    <property type="match status" value="1"/>
</dbReference>
<feature type="domain" description="RagB/SusD" evidence="6">
    <location>
        <begin position="277"/>
        <end position="564"/>
    </location>
</feature>
<evidence type="ECO:0000256" key="3">
    <source>
        <dbReference type="ARBA" id="ARBA00022729"/>
    </source>
</evidence>
<comment type="similarity">
    <text evidence="2">Belongs to the SusD family.</text>
</comment>
<dbReference type="InterPro" id="IPR033985">
    <property type="entry name" value="SusD-like_N"/>
</dbReference>
<reference evidence="8 9" key="1">
    <citation type="submission" date="2023-11" db="EMBL/GenBank/DDBJ databases">
        <title>Analysis of the Genomes of Mucilaginibacter gossypii cycad 4 and M. sabulilitoris SNA2: microbes with the potential for plant growth promotion.</title>
        <authorList>
            <person name="Hirsch A.M."/>
            <person name="Humm E."/>
            <person name="Rubbi M."/>
            <person name="Del Vecchio G."/>
            <person name="Ha S.M."/>
            <person name="Pellegrini M."/>
            <person name="Gunsalus R.P."/>
        </authorList>
    </citation>
    <scope>NUCLEOTIDE SEQUENCE [LARGE SCALE GENOMIC DNA]</scope>
    <source>
        <strain evidence="8 9">SNA2</strain>
    </source>
</reference>
<evidence type="ECO:0000313" key="8">
    <source>
        <dbReference type="EMBL" id="WPU90909.1"/>
    </source>
</evidence>
<keyword evidence="5" id="KW-0998">Cell outer membrane</keyword>
<dbReference type="Pfam" id="PF14322">
    <property type="entry name" value="SusD-like_3"/>
    <property type="match status" value="1"/>
</dbReference>
<dbReference type="RefSeq" id="WP_321560080.1">
    <property type="nucleotide sequence ID" value="NZ_CP139558.1"/>
</dbReference>
<dbReference type="InterPro" id="IPR011990">
    <property type="entry name" value="TPR-like_helical_dom_sf"/>
</dbReference>
<evidence type="ECO:0000313" key="9">
    <source>
        <dbReference type="Proteomes" id="UP001324380"/>
    </source>
</evidence>
<sequence>MRLRHFNKTKLIILLAVAMVGCKKIDLTPKDRYTDDNFWQVNANAFNALATCYSQQISGGQPGSSSAAQAYFYNEALSDNAFCPLDVNVGTPTQISSGSDANFNPGINRVKYEWGSYYTNIRSCNLFLENIDKNTTLGAPLIERMKGEARYLRAHALFRLTNFFGDVPLITKVQTPEEAKVVAKTPKADVVKFILSELDAAAAVLPKREDLAATDRGRITKGAAKAMKARVLLYNNQWAECATVCEDLMNNQAENGTYTLQTSFPDIFSATNKYNSEVIADLGYQQPDRTWTDWSDFGPFYTGSGATAASNSNLVPTQDLVESYLTLDGKNIFEQGSGYDENNAPYANRDPRLGYTVVYDKYKWVNNLGNSQTIYIKPGTAPDATNKKNEAGPTGTTSGYYWRKYFDPTAPSGTFNYGENIIIQRWAEVLLMEAEAKTMLGQMDAAVWDKTIKPLRVRAGFVNTLALTYPGNTTMKMIDQVRNERRCELAFESLRYDDIKRWKIAEVVLNHPPGNEVRGAKFASNNTAFLKLVVRTFNPAKHYLWPIPTESIQTDPSLTQNPGW</sequence>
<dbReference type="Pfam" id="PF07980">
    <property type="entry name" value="SusD_RagB"/>
    <property type="match status" value="1"/>
</dbReference>
<evidence type="ECO:0000259" key="6">
    <source>
        <dbReference type="Pfam" id="PF07980"/>
    </source>
</evidence>
<dbReference type="SUPFAM" id="SSF48452">
    <property type="entry name" value="TPR-like"/>
    <property type="match status" value="1"/>
</dbReference>
<organism evidence="8 9">
    <name type="scientific">Mucilaginibacter sabulilitoris</name>
    <dbReference type="NCBI Taxonomy" id="1173583"/>
    <lineage>
        <taxon>Bacteria</taxon>
        <taxon>Pseudomonadati</taxon>
        <taxon>Bacteroidota</taxon>
        <taxon>Sphingobacteriia</taxon>
        <taxon>Sphingobacteriales</taxon>
        <taxon>Sphingobacteriaceae</taxon>
        <taxon>Mucilaginibacter</taxon>
    </lineage>
</organism>
<dbReference type="Proteomes" id="UP001324380">
    <property type="component" value="Chromosome"/>
</dbReference>
<evidence type="ECO:0000256" key="5">
    <source>
        <dbReference type="ARBA" id="ARBA00023237"/>
    </source>
</evidence>
<evidence type="ECO:0000256" key="2">
    <source>
        <dbReference type="ARBA" id="ARBA00006275"/>
    </source>
</evidence>
<feature type="domain" description="SusD-like N-terminal" evidence="7">
    <location>
        <begin position="110"/>
        <end position="233"/>
    </location>
</feature>
<protein>
    <submittedName>
        <fullName evidence="8">RagB/SusD family nutrient uptake outer membrane protein</fullName>
    </submittedName>
</protein>
<evidence type="ECO:0000256" key="4">
    <source>
        <dbReference type="ARBA" id="ARBA00023136"/>
    </source>
</evidence>
<evidence type="ECO:0000256" key="1">
    <source>
        <dbReference type="ARBA" id="ARBA00004442"/>
    </source>
</evidence>
<keyword evidence="9" id="KW-1185">Reference proteome</keyword>
<keyword evidence="4" id="KW-0472">Membrane</keyword>
<keyword evidence="3" id="KW-0732">Signal</keyword>
<dbReference type="PROSITE" id="PS51257">
    <property type="entry name" value="PROKAR_LIPOPROTEIN"/>
    <property type="match status" value="1"/>
</dbReference>
<proteinExistence type="inferred from homology"/>
<dbReference type="CDD" id="cd08977">
    <property type="entry name" value="SusD"/>
    <property type="match status" value="1"/>
</dbReference>
<dbReference type="EMBL" id="CP139558">
    <property type="protein sequence ID" value="WPU90909.1"/>
    <property type="molecule type" value="Genomic_DNA"/>
</dbReference>
<accession>A0ABZ0TDV0</accession>
<gene>
    <name evidence="8" type="ORF">SNE25_16440</name>
</gene>
<evidence type="ECO:0000259" key="7">
    <source>
        <dbReference type="Pfam" id="PF14322"/>
    </source>
</evidence>
<name>A0ABZ0TDV0_9SPHI</name>
<comment type="subcellular location">
    <subcellularLocation>
        <location evidence="1">Cell outer membrane</location>
    </subcellularLocation>
</comment>
<dbReference type="InterPro" id="IPR012944">
    <property type="entry name" value="SusD_RagB_dom"/>
</dbReference>